<evidence type="ECO:0000256" key="1">
    <source>
        <dbReference type="ARBA" id="ARBA00022849"/>
    </source>
</evidence>
<dbReference type="STRING" id="1121324.CLIT_4c00620"/>
<organism evidence="3 4">
    <name type="scientific">Peptoclostridium litorale DSM 5388</name>
    <dbReference type="NCBI Taxonomy" id="1121324"/>
    <lineage>
        <taxon>Bacteria</taxon>
        <taxon>Bacillati</taxon>
        <taxon>Bacillota</taxon>
        <taxon>Clostridia</taxon>
        <taxon>Peptostreptococcales</taxon>
        <taxon>Peptoclostridiaceae</taxon>
        <taxon>Peptoclostridium</taxon>
    </lineage>
</organism>
<evidence type="ECO:0000259" key="2">
    <source>
        <dbReference type="SMART" id="SM00226"/>
    </source>
</evidence>
<comment type="caution">
    <text evidence="3">The sequence shown here is derived from an EMBL/GenBank/DDBJ whole genome shotgun (WGS) entry which is preliminary data.</text>
</comment>
<accession>A0A069RJA8</accession>
<evidence type="ECO:0000313" key="3">
    <source>
        <dbReference type="EMBL" id="KDR96225.1"/>
    </source>
</evidence>
<dbReference type="SUPFAM" id="SSF52788">
    <property type="entry name" value="Phosphotyrosine protein phosphatases I"/>
    <property type="match status" value="1"/>
</dbReference>
<feature type="domain" description="Phosphotyrosine protein phosphatase I" evidence="2">
    <location>
        <begin position="5"/>
        <end position="129"/>
    </location>
</feature>
<reference evidence="3 4" key="1">
    <citation type="submission" date="2014-03" db="EMBL/GenBank/DDBJ databases">
        <title>Genome sequence of Clostridium litorale W6, DSM 5388.</title>
        <authorList>
            <person name="Poehlein A."/>
            <person name="Jagirdar A."/>
            <person name="Khonsari B."/>
            <person name="Chibani C.M."/>
            <person name="Gutierrez Gutierrez D.A."/>
            <person name="Davydova E."/>
            <person name="Alghaithi H.S."/>
            <person name="Nair K.P."/>
            <person name="Dhamotharan K."/>
            <person name="Chandran L."/>
            <person name="G W."/>
            <person name="Daniel R."/>
        </authorList>
    </citation>
    <scope>NUCLEOTIDE SEQUENCE [LARGE SCALE GENOMIC DNA]</scope>
    <source>
        <strain evidence="3 4">W6</strain>
    </source>
</reference>
<dbReference type="InterPro" id="IPR036196">
    <property type="entry name" value="Ptyr_pPase_sf"/>
</dbReference>
<dbReference type="Gene3D" id="3.40.50.2300">
    <property type="match status" value="1"/>
</dbReference>
<dbReference type="eggNOG" id="COG0394">
    <property type="taxonomic scope" value="Bacteria"/>
</dbReference>
<dbReference type="Proteomes" id="UP000027946">
    <property type="component" value="Unassembled WGS sequence"/>
</dbReference>
<dbReference type="Pfam" id="PF01451">
    <property type="entry name" value="LMWPc"/>
    <property type="match status" value="1"/>
</dbReference>
<dbReference type="SMART" id="SM00226">
    <property type="entry name" value="LMWPc"/>
    <property type="match status" value="1"/>
</dbReference>
<sequence>MENKKIVAFVCVHNSCRSQMAEGWAKKLGSDVLEVYSAGTEDYHEVKPLAVQVMEEAGVDMSAHRPKLLSEIPESVDVLVTMGCNVHCPFLPHEHMEDWGLEDPSGGPLDGYRVTRDMIKEKVIDLIDRVKRGEL</sequence>
<dbReference type="PANTHER" id="PTHR43428">
    <property type="entry name" value="ARSENATE REDUCTASE"/>
    <property type="match status" value="1"/>
</dbReference>
<dbReference type="GO" id="GO:0004725">
    <property type="term" value="F:protein tyrosine phosphatase activity"/>
    <property type="evidence" value="ECO:0007669"/>
    <property type="project" value="UniProtKB-EC"/>
</dbReference>
<dbReference type="EC" id="3.1.3.48" evidence="3"/>
<keyword evidence="1" id="KW-0059">Arsenical resistance</keyword>
<dbReference type="AlphaFoldDB" id="A0A069RJA8"/>
<dbReference type="RefSeq" id="WP_038261909.1">
    <property type="nucleotide sequence ID" value="NZ_FSRH01000009.1"/>
</dbReference>
<keyword evidence="3" id="KW-0560">Oxidoreductase</keyword>
<dbReference type="OrthoDB" id="9784339at2"/>
<dbReference type="GO" id="GO:0046685">
    <property type="term" value="P:response to arsenic-containing substance"/>
    <property type="evidence" value="ECO:0007669"/>
    <property type="project" value="UniProtKB-KW"/>
</dbReference>
<dbReference type="InterPro" id="IPR023485">
    <property type="entry name" value="Ptyr_pPase"/>
</dbReference>
<evidence type="ECO:0000313" key="4">
    <source>
        <dbReference type="Proteomes" id="UP000027946"/>
    </source>
</evidence>
<keyword evidence="4" id="KW-1185">Reference proteome</keyword>
<dbReference type="GO" id="GO:0016491">
    <property type="term" value="F:oxidoreductase activity"/>
    <property type="evidence" value="ECO:0007669"/>
    <property type="project" value="UniProtKB-KW"/>
</dbReference>
<name>A0A069RJA8_PEPLI</name>
<dbReference type="PANTHER" id="PTHR43428:SF1">
    <property type="entry name" value="ARSENATE REDUCTASE"/>
    <property type="match status" value="1"/>
</dbReference>
<proteinExistence type="predicted"/>
<dbReference type="EC" id="1.20.4.-" evidence="3"/>
<protein>
    <submittedName>
        <fullName evidence="3">Protein ArsC</fullName>
        <ecNumber evidence="3">1.20.4.-</ecNumber>
        <ecNumber evidence="3">3.1.3.48</ecNumber>
    </submittedName>
</protein>
<dbReference type="EMBL" id="JJMM01000004">
    <property type="protein sequence ID" value="KDR96225.1"/>
    <property type="molecule type" value="Genomic_DNA"/>
</dbReference>
<keyword evidence="3" id="KW-0378">Hydrolase</keyword>
<dbReference type="CDD" id="cd16345">
    <property type="entry name" value="LMWP_ArsC"/>
    <property type="match status" value="1"/>
</dbReference>
<gene>
    <name evidence="3" type="primary">arsC</name>
    <name evidence="3" type="ORF">CLIT_4c00620</name>
</gene>